<evidence type="ECO:0000256" key="1">
    <source>
        <dbReference type="ARBA" id="ARBA00001933"/>
    </source>
</evidence>
<evidence type="ECO:0000256" key="2">
    <source>
        <dbReference type="ARBA" id="ARBA00009077"/>
    </source>
</evidence>
<dbReference type="GO" id="GO:0003962">
    <property type="term" value="F:cystathionine gamma-synthase activity"/>
    <property type="evidence" value="ECO:0007669"/>
    <property type="project" value="TreeGrafter"/>
</dbReference>
<dbReference type="InterPro" id="IPR015421">
    <property type="entry name" value="PyrdxlP-dep_Trfase_major"/>
</dbReference>
<accession>A0A6J4UAX2</accession>
<dbReference type="GO" id="GO:0005737">
    <property type="term" value="C:cytoplasm"/>
    <property type="evidence" value="ECO:0007669"/>
    <property type="project" value="TreeGrafter"/>
</dbReference>
<dbReference type="FunFam" id="3.90.1150.10:FF:000008">
    <property type="entry name" value="Cystathionine gamma-synthase"/>
    <property type="match status" value="1"/>
</dbReference>
<dbReference type="PIRSF" id="PIRSF001434">
    <property type="entry name" value="CGS"/>
    <property type="match status" value="1"/>
</dbReference>
<evidence type="ECO:0000313" key="6">
    <source>
        <dbReference type="EMBL" id="CAA9545031.1"/>
    </source>
</evidence>
<name>A0A6J4UAX2_9BACT</name>
<dbReference type="Gene3D" id="3.40.640.10">
    <property type="entry name" value="Type I PLP-dependent aspartate aminotransferase-like (Major domain)"/>
    <property type="match status" value="1"/>
</dbReference>
<evidence type="ECO:0000256" key="3">
    <source>
        <dbReference type="ARBA" id="ARBA00022898"/>
    </source>
</evidence>
<dbReference type="AlphaFoldDB" id="A0A6J4UAX2"/>
<dbReference type="GO" id="GO:0019343">
    <property type="term" value="P:cysteine biosynthetic process via cystathionine"/>
    <property type="evidence" value="ECO:0007669"/>
    <property type="project" value="TreeGrafter"/>
</dbReference>
<proteinExistence type="inferred from homology"/>
<dbReference type="NCBIfam" id="NF005871">
    <property type="entry name" value="PRK07811.1"/>
    <property type="match status" value="1"/>
</dbReference>
<sequence>MERERERGHDWRATSFETRAIHAGQEPDPATGAVIVPIYQTSTFVQEAVGVHKGYEYARTDNPTRSALQEAVAALEEGAWGLAYASGLAATQNLAYLLEPGDHVLLSDDAYGGTYRLFAKVIARYGITVEQVDLSDLDAVRAALRPETKFVWVETPTNPYLKVVDIAGVAALVQDHPAMLVVDNTFASPYLQRPLTLGADLVLHSTTKYLGGHSDVVGGLVVGNDRAVYETLKFHQNAAGAVPGPLDCWLALRGIKTLAVRMERHSANAQAVAEFLGEQDAVERVYYPGLPDHPGHEIAARQMSGFSGMVSFTLRGGYEAAAAAAAATRVFALAESLGGVESLIEHPGVMTHASVAGTKGEVAPNLLRLSVGIEGIGDIIEDLERALAAVPVAAIR</sequence>
<keyword evidence="3 4" id="KW-0663">Pyridoxal phosphate</keyword>
<protein>
    <submittedName>
        <fullName evidence="6">Cystathionine gamma-lyase</fullName>
        <ecNumber evidence="6">4.4.1.1</ecNumber>
    </submittedName>
</protein>
<dbReference type="InterPro" id="IPR015424">
    <property type="entry name" value="PyrdxlP-dep_Trfase"/>
</dbReference>
<dbReference type="CDD" id="cd00614">
    <property type="entry name" value="CGS_like"/>
    <property type="match status" value="1"/>
</dbReference>
<dbReference type="EMBL" id="CADCWF010000073">
    <property type="protein sequence ID" value="CAA9545031.1"/>
    <property type="molecule type" value="Genomic_DNA"/>
</dbReference>
<dbReference type="SUPFAM" id="SSF53383">
    <property type="entry name" value="PLP-dependent transferases"/>
    <property type="match status" value="1"/>
</dbReference>
<dbReference type="EC" id="4.4.1.1" evidence="6"/>
<comment type="cofactor">
    <cofactor evidence="1 5">
        <name>pyridoxal 5'-phosphate</name>
        <dbReference type="ChEBI" id="CHEBI:597326"/>
    </cofactor>
</comment>
<dbReference type="PANTHER" id="PTHR11808:SF15">
    <property type="entry name" value="CYSTATHIONINE GAMMA-LYASE"/>
    <property type="match status" value="1"/>
</dbReference>
<dbReference type="PANTHER" id="PTHR11808">
    <property type="entry name" value="TRANS-SULFURATION ENZYME FAMILY MEMBER"/>
    <property type="match status" value="1"/>
</dbReference>
<gene>
    <name evidence="6" type="ORF">AVDCRST_MAG59-1211</name>
</gene>
<comment type="similarity">
    <text evidence="2 5">Belongs to the trans-sulfuration enzymes family.</text>
</comment>
<evidence type="ECO:0000256" key="5">
    <source>
        <dbReference type="RuleBase" id="RU362118"/>
    </source>
</evidence>
<keyword evidence="6" id="KW-0456">Lyase</keyword>
<dbReference type="InterPro" id="IPR015422">
    <property type="entry name" value="PyrdxlP-dep_Trfase_small"/>
</dbReference>
<evidence type="ECO:0000256" key="4">
    <source>
        <dbReference type="PIRSR" id="PIRSR001434-2"/>
    </source>
</evidence>
<reference evidence="6" key="1">
    <citation type="submission" date="2020-02" db="EMBL/GenBank/DDBJ databases">
        <authorList>
            <person name="Meier V. D."/>
        </authorList>
    </citation>
    <scope>NUCLEOTIDE SEQUENCE</scope>
    <source>
        <strain evidence="6">AVDCRST_MAG59</strain>
    </source>
</reference>
<dbReference type="PROSITE" id="PS00868">
    <property type="entry name" value="CYS_MET_METAB_PP"/>
    <property type="match status" value="1"/>
</dbReference>
<dbReference type="InterPro" id="IPR000277">
    <property type="entry name" value="Cys/Met-Metab_PyrdxlP-dep_enz"/>
</dbReference>
<dbReference type="Pfam" id="PF01053">
    <property type="entry name" value="Cys_Met_Meta_PP"/>
    <property type="match status" value="1"/>
</dbReference>
<dbReference type="Gene3D" id="3.90.1150.10">
    <property type="entry name" value="Aspartate Aminotransferase, domain 1"/>
    <property type="match status" value="1"/>
</dbReference>
<dbReference type="GO" id="GO:0030170">
    <property type="term" value="F:pyridoxal phosphate binding"/>
    <property type="evidence" value="ECO:0007669"/>
    <property type="project" value="InterPro"/>
</dbReference>
<organism evidence="6">
    <name type="scientific">uncultured Thermomicrobiales bacterium</name>
    <dbReference type="NCBI Taxonomy" id="1645740"/>
    <lineage>
        <taxon>Bacteria</taxon>
        <taxon>Pseudomonadati</taxon>
        <taxon>Thermomicrobiota</taxon>
        <taxon>Thermomicrobia</taxon>
        <taxon>Thermomicrobiales</taxon>
        <taxon>environmental samples</taxon>
    </lineage>
</organism>
<dbReference type="InterPro" id="IPR054542">
    <property type="entry name" value="Cys_met_metab_PP"/>
</dbReference>
<dbReference type="FunFam" id="3.40.640.10:FF:000009">
    <property type="entry name" value="Cystathionine gamma-synthase homolog"/>
    <property type="match status" value="1"/>
</dbReference>
<feature type="modified residue" description="N6-(pyridoxal phosphate)lysine" evidence="4">
    <location>
        <position position="208"/>
    </location>
</feature>
<dbReference type="GO" id="GO:0019346">
    <property type="term" value="P:transsulfuration"/>
    <property type="evidence" value="ECO:0007669"/>
    <property type="project" value="InterPro"/>
</dbReference>
<dbReference type="GO" id="GO:0004123">
    <property type="term" value="F:cystathionine gamma-lyase activity"/>
    <property type="evidence" value="ECO:0007669"/>
    <property type="project" value="TreeGrafter"/>
</dbReference>